<dbReference type="EMBL" id="CP003155">
    <property type="protein sequence ID" value="AEV28708.1"/>
    <property type="molecule type" value="Genomic_DNA"/>
</dbReference>
<comment type="subcellular location">
    <subcellularLocation>
        <location evidence="1 8">Cell membrane</location>
        <topology evidence="1 8">Multi-pass membrane protein</topology>
    </subcellularLocation>
</comment>
<dbReference type="RefSeq" id="WP_014269557.1">
    <property type="nucleotide sequence ID" value="NC_016633.1"/>
</dbReference>
<feature type="transmembrane region" description="Helical" evidence="8">
    <location>
        <begin position="245"/>
        <end position="266"/>
    </location>
</feature>
<dbReference type="GO" id="GO:0005886">
    <property type="term" value="C:plasma membrane"/>
    <property type="evidence" value="ECO:0007669"/>
    <property type="project" value="UniProtKB-SubCell"/>
</dbReference>
<keyword evidence="3 8" id="KW-0813">Transport</keyword>
<evidence type="ECO:0000313" key="11">
    <source>
        <dbReference type="Proteomes" id="UP000005632"/>
    </source>
</evidence>
<dbReference type="PANTHER" id="PTHR42929:SF5">
    <property type="entry name" value="ABC TRANSPORTER PERMEASE PROTEIN"/>
    <property type="match status" value="1"/>
</dbReference>
<keyword evidence="4" id="KW-1003">Cell membrane</keyword>
<dbReference type="CDD" id="cd06261">
    <property type="entry name" value="TM_PBP2"/>
    <property type="match status" value="1"/>
</dbReference>
<dbReference type="Pfam" id="PF00528">
    <property type="entry name" value="BPD_transp_1"/>
    <property type="match status" value="1"/>
</dbReference>
<dbReference type="AlphaFoldDB" id="G8QQS7"/>
<feature type="transmembrane region" description="Helical" evidence="8">
    <location>
        <begin position="55"/>
        <end position="79"/>
    </location>
</feature>
<feature type="domain" description="ABC transmembrane type-1" evidence="9">
    <location>
        <begin position="56"/>
        <end position="262"/>
    </location>
</feature>
<evidence type="ECO:0000256" key="7">
    <source>
        <dbReference type="ARBA" id="ARBA00023136"/>
    </source>
</evidence>
<evidence type="ECO:0000256" key="6">
    <source>
        <dbReference type="ARBA" id="ARBA00022989"/>
    </source>
</evidence>
<dbReference type="STRING" id="158190.SpiGrapes_0882"/>
<evidence type="ECO:0000313" key="10">
    <source>
        <dbReference type="EMBL" id="AEV28708.1"/>
    </source>
</evidence>
<comment type="similarity">
    <text evidence="2">Belongs to the binding-protein-dependent transport system permease family. CysTW subfamily.</text>
</comment>
<evidence type="ECO:0000256" key="1">
    <source>
        <dbReference type="ARBA" id="ARBA00004651"/>
    </source>
</evidence>
<keyword evidence="6 8" id="KW-1133">Transmembrane helix</keyword>
<evidence type="ECO:0000256" key="5">
    <source>
        <dbReference type="ARBA" id="ARBA00022692"/>
    </source>
</evidence>
<feature type="transmembrane region" description="Helical" evidence="8">
    <location>
        <begin position="142"/>
        <end position="164"/>
    </location>
</feature>
<dbReference type="GO" id="GO:0055085">
    <property type="term" value="P:transmembrane transport"/>
    <property type="evidence" value="ECO:0007669"/>
    <property type="project" value="InterPro"/>
</dbReference>
<feature type="transmembrane region" description="Helical" evidence="8">
    <location>
        <begin position="7"/>
        <end position="35"/>
    </location>
</feature>
<organism evidence="10 11">
    <name type="scientific">Sphaerochaeta pleomorpha (strain ATCC BAA-1885 / DSM 22778 / Grapes)</name>
    <dbReference type="NCBI Taxonomy" id="158190"/>
    <lineage>
        <taxon>Bacteria</taxon>
        <taxon>Pseudomonadati</taxon>
        <taxon>Spirochaetota</taxon>
        <taxon>Spirochaetia</taxon>
        <taxon>Spirochaetales</taxon>
        <taxon>Sphaerochaetaceae</taxon>
        <taxon>Sphaerochaeta</taxon>
    </lineage>
</organism>
<dbReference type="HOGENOM" id="CLU_016047_18_2_12"/>
<protein>
    <submittedName>
        <fullName evidence="10">ABC-type spermidine/putrescine transport system, permease component I</fullName>
    </submittedName>
</protein>
<keyword evidence="7 8" id="KW-0472">Membrane</keyword>
<dbReference type="eggNOG" id="COG1176">
    <property type="taxonomic scope" value="Bacteria"/>
</dbReference>
<evidence type="ECO:0000256" key="8">
    <source>
        <dbReference type="RuleBase" id="RU363032"/>
    </source>
</evidence>
<dbReference type="InterPro" id="IPR000515">
    <property type="entry name" value="MetI-like"/>
</dbReference>
<name>G8QQS7_SPHPG</name>
<feature type="transmembrane region" description="Helical" evidence="8">
    <location>
        <begin position="91"/>
        <end position="114"/>
    </location>
</feature>
<keyword evidence="11" id="KW-1185">Reference proteome</keyword>
<feature type="transmembrane region" description="Helical" evidence="8">
    <location>
        <begin position="185"/>
        <end position="210"/>
    </location>
</feature>
<evidence type="ECO:0000256" key="2">
    <source>
        <dbReference type="ARBA" id="ARBA00007069"/>
    </source>
</evidence>
<dbReference type="OrthoDB" id="9807047at2"/>
<sequence length="277" mass="30280">MKKSSFLISILPFILLAVVCLLVPLLFTILPSFFTPGFSVSYYTGFFADSFSRGIFFRSLRLSVITTLICVAVGLPTSYYISLLKENRRRIILSLILFPLLTNAVVRGFAWISILGKNGMINQLLMSVGIIQEPLKMLYTDFAIVVGSVYLFLPVMISTLASVMENIGDDVIEAAYSLGAPPMKTFFKIIVPLSFSGVLVAGVMVFAGTISAYTTPTLLGGNQNMMLATLLYQQSNTLSNWTNSAVIAFIMILVSLGVMKIFNIVASKLDKRGSSNV</sequence>
<dbReference type="Gene3D" id="1.10.3720.10">
    <property type="entry name" value="MetI-like"/>
    <property type="match status" value="1"/>
</dbReference>
<dbReference type="Proteomes" id="UP000005632">
    <property type="component" value="Chromosome"/>
</dbReference>
<reference evidence="10 11" key="1">
    <citation type="submission" date="2011-11" db="EMBL/GenBank/DDBJ databases">
        <title>Complete sequence of Spirochaeta sp. grapes.</title>
        <authorList>
            <consortium name="US DOE Joint Genome Institute"/>
            <person name="Lucas S."/>
            <person name="Han J."/>
            <person name="Lapidus A."/>
            <person name="Cheng J.-F."/>
            <person name="Goodwin L."/>
            <person name="Pitluck S."/>
            <person name="Peters L."/>
            <person name="Ovchinnikova G."/>
            <person name="Munk A.C."/>
            <person name="Detter J.C."/>
            <person name="Han C."/>
            <person name="Tapia R."/>
            <person name="Land M."/>
            <person name="Hauser L."/>
            <person name="Kyrpides N."/>
            <person name="Ivanova N."/>
            <person name="Pagani I."/>
            <person name="Ritalahtilisa K."/>
            <person name="Loeffler F."/>
            <person name="Woyke T."/>
        </authorList>
    </citation>
    <scope>NUCLEOTIDE SEQUENCE [LARGE SCALE GENOMIC DNA]</scope>
    <source>
        <strain evidence="11">ATCC BAA-1885 / DSM 22778 / Grapes</strain>
    </source>
</reference>
<dbReference type="SUPFAM" id="SSF161098">
    <property type="entry name" value="MetI-like"/>
    <property type="match status" value="1"/>
</dbReference>
<dbReference type="InterPro" id="IPR035906">
    <property type="entry name" value="MetI-like_sf"/>
</dbReference>
<dbReference type="KEGG" id="sgp:SpiGrapes_0882"/>
<keyword evidence="5 8" id="KW-0812">Transmembrane</keyword>
<evidence type="ECO:0000256" key="4">
    <source>
        <dbReference type="ARBA" id="ARBA00022475"/>
    </source>
</evidence>
<dbReference type="PROSITE" id="PS50928">
    <property type="entry name" value="ABC_TM1"/>
    <property type="match status" value="1"/>
</dbReference>
<evidence type="ECO:0000256" key="3">
    <source>
        <dbReference type="ARBA" id="ARBA00022448"/>
    </source>
</evidence>
<proteinExistence type="inferred from homology"/>
<evidence type="ECO:0000259" key="9">
    <source>
        <dbReference type="PROSITE" id="PS50928"/>
    </source>
</evidence>
<dbReference type="PANTHER" id="PTHR42929">
    <property type="entry name" value="INNER MEMBRANE ABC TRANSPORTER PERMEASE PROTEIN YDCU-RELATED-RELATED"/>
    <property type="match status" value="1"/>
</dbReference>
<accession>G8QQS7</accession>
<gene>
    <name evidence="10" type="ordered locus">SpiGrapes_0882</name>
</gene>